<keyword evidence="3" id="KW-0411">Iron-sulfur</keyword>
<organism evidence="6 7">
    <name type="scientific">Draconibacterium aestuarii</name>
    <dbReference type="NCBI Taxonomy" id="2998507"/>
    <lineage>
        <taxon>Bacteria</taxon>
        <taxon>Pseudomonadati</taxon>
        <taxon>Bacteroidota</taxon>
        <taxon>Bacteroidia</taxon>
        <taxon>Marinilabiliales</taxon>
        <taxon>Prolixibacteraceae</taxon>
        <taxon>Draconibacterium</taxon>
    </lineage>
</organism>
<dbReference type="InterPro" id="IPR029061">
    <property type="entry name" value="THDP-binding"/>
</dbReference>
<dbReference type="GO" id="GO:0043805">
    <property type="term" value="F:indolepyruvate ferredoxin oxidoreductase activity"/>
    <property type="evidence" value="ECO:0007669"/>
    <property type="project" value="UniProtKB-UniRule"/>
</dbReference>
<evidence type="ECO:0000256" key="2">
    <source>
        <dbReference type="ARBA" id="ARBA00023002"/>
    </source>
</evidence>
<evidence type="ECO:0000313" key="6">
    <source>
        <dbReference type="EMBL" id="MCY1722860.1"/>
    </source>
</evidence>
<evidence type="ECO:0000313" key="7">
    <source>
        <dbReference type="Proteomes" id="UP001145087"/>
    </source>
</evidence>
<dbReference type="GO" id="GO:0051539">
    <property type="term" value="F:4 iron, 4 sulfur cluster binding"/>
    <property type="evidence" value="ECO:0007669"/>
    <property type="project" value="UniProtKB-UniRule"/>
</dbReference>
<feature type="domain" description="Thiamine pyrophosphate enzyme TPP-binding" evidence="5">
    <location>
        <begin position="380"/>
        <end position="513"/>
    </location>
</feature>
<evidence type="ECO:0000259" key="5">
    <source>
        <dbReference type="Pfam" id="PF02775"/>
    </source>
</evidence>
<proteinExistence type="predicted"/>
<dbReference type="SUPFAM" id="SSF52518">
    <property type="entry name" value="Thiamin diphosphate-binding fold (THDP-binding)"/>
    <property type="match status" value="2"/>
</dbReference>
<dbReference type="Pfam" id="PF02775">
    <property type="entry name" value="TPP_enzyme_C"/>
    <property type="match status" value="1"/>
</dbReference>
<dbReference type="AlphaFoldDB" id="A0A9X3F9G5"/>
<keyword evidence="3" id="KW-0004">4Fe-4S</keyword>
<reference evidence="6" key="1">
    <citation type="submission" date="2022-11" db="EMBL/GenBank/DDBJ databases">
        <title>Marilongibacter aestuarii gen. nov., sp. nov., isolated from tidal flat sediment.</title>
        <authorList>
            <person name="Jiayan W."/>
        </authorList>
    </citation>
    <scope>NUCLEOTIDE SEQUENCE</scope>
    <source>
        <strain evidence="6">Z1-6</strain>
    </source>
</reference>
<dbReference type="PIRSF" id="PIRSF006439">
    <property type="entry name" value="Indolepyruvate_ferr_oxidored"/>
    <property type="match status" value="1"/>
</dbReference>
<dbReference type="InterPro" id="IPR011766">
    <property type="entry name" value="TPP_enzyme_TPP-bd"/>
</dbReference>
<gene>
    <name evidence="6" type="ORF">OU798_21105</name>
</gene>
<dbReference type="Gene3D" id="3.40.50.970">
    <property type="match status" value="2"/>
</dbReference>
<keyword evidence="1 3" id="KW-0479">Metal-binding</keyword>
<evidence type="ECO:0000256" key="1">
    <source>
        <dbReference type="ARBA" id="ARBA00022723"/>
    </source>
</evidence>
<dbReference type="RefSeq" id="WP_343335185.1">
    <property type="nucleotide sequence ID" value="NZ_JAPOHD010000064.1"/>
</dbReference>
<dbReference type="GO" id="GO:0044281">
    <property type="term" value="P:small molecule metabolic process"/>
    <property type="evidence" value="ECO:0007669"/>
    <property type="project" value="UniProtKB-ARBA"/>
</dbReference>
<dbReference type="Proteomes" id="UP001145087">
    <property type="component" value="Unassembled WGS sequence"/>
</dbReference>
<name>A0A9X3F9G5_9BACT</name>
<dbReference type="CDD" id="cd07034">
    <property type="entry name" value="TPP_PYR_PFOR_IOR-alpha_like"/>
    <property type="match status" value="1"/>
</dbReference>
<feature type="domain" description="Pyruvate flavodoxin/ferredoxin oxidoreductase pyrimidine binding" evidence="4">
    <location>
        <begin position="15"/>
        <end position="178"/>
    </location>
</feature>
<comment type="function">
    <text evidence="3">Catalyzes the ferredoxin-dependent oxidative decarboxylation of arylpyruvates.</text>
</comment>
<sequence>MQKNLFLGVEAIGQGAIDGGISGVYAYPGTPSTEITEFIQESELAAELGIRSKWSSNEKTAYEAALGMSYAGKRTMVCMKHVGLNVAADAFVNSAITGINGGMILTVADDPSMHSSQNEQDSRFYAKFAMIPVLEPSNQQEAYDMVREGFALSEELGVPVMVRITTRLAHSRAGVERSEVLSSNELQLPSDPSQFVLLPAIARRRYKGLLEKQKDFEKAAKKSKYNSITKSSDRSFGIIACGIAYNYLQENYPIDDCPYTVMKLTQYPIPEKMLSKMEKHCEEVLVLEEGAPVVEEAVKAAFKKDIKVSGRLSGALPRDGELNADLVAKALGKEVLKGAEIPDIIVNRPPALCQGCGHQDMYKALNEALDTFSKGRVFSDIGCYTLGALPPYKSIYSCVDMGASITMAKGASDAGLIPAIAVIGDSTFTHSGITGLLDAVNDGSNIVVVISDNESVSMTGGQDSSALGKVESICQGVGVDPAHIRVLVPLKKYHEQMVETFNEELAFDGVSVIVFRRECIQAAAKRMRKAKKIKDNPKKQYS</sequence>
<accession>A0A9X3F9G5</accession>
<keyword evidence="7" id="KW-1185">Reference proteome</keyword>
<comment type="caution">
    <text evidence="6">The sequence shown here is derived from an EMBL/GenBank/DDBJ whole genome shotgun (WGS) entry which is preliminary data.</text>
</comment>
<keyword evidence="3" id="KW-0249">Electron transport</keyword>
<dbReference type="InterPro" id="IPR017721">
    <property type="entry name" value="IorA"/>
</dbReference>
<keyword evidence="3" id="KW-0813">Transport</keyword>
<keyword evidence="3" id="KW-0408">Iron</keyword>
<dbReference type="PANTHER" id="PTHR43710:SF5">
    <property type="entry name" value="INDOLEPYRUVATE FERREDOXIN OXIDOREDUCTASE ALPHA SUBUNIT"/>
    <property type="match status" value="1"/>
</dbReference>
<dbReference type="GO" id="GO:0030976">
    <property type="term" value="F:thiamine pyrophosphate binding"/>
    <property type="evidence" value="ECO:0007669"/>
    <property type="project" value="InterPro"/>
</dbReference>
<dbReference type="PANTHER" id="PTHR43710">
    <property type="entry name" value="2-HYDROXYACYL-COA LYASE"/>
    <property type="match status" value="1"/>
</dbReference>
<evidence type="ECO:0000259" key="4">
    <source>
        <dbReference type="Pfam" id="PF01855"/>
    </source>
</evidence>
<dbReference type="CDD" id="cd02008">
    <property type="entry name" value="TPP_IOR_alpha"/>
    <property type="match status" value="1"/>
</dbReference>
<protein>
    <recommendedName>
        <fullName evidence="3">Indolepyruvate oxidoreductase subunit IorA</fullName>
        <shortName evidence="3">IOR</shortName>
        <ecNumber evidence="3">1.2.7.8</ecNumber>
    </recommendedName>
    <alternativeName>
        <fullName evidence="3">Indolepyruvate ferredoxin oxidoreductase subunit alpha</fullName>
    </alternativeName>
</protein>
<keyword evidence="2 3" id="KW-0560">Oxidoreductase</keyword>
<dbReference type="EC" id="1.2.7.8" evidence="3"/>
<evidence type="ECO:0000256" key="3">
    <source>
        <dbReference type="PIRNR" id="PIRNR006439"/>
    </source>
</evidence>
<dbReference type="GO" id="GO:0046872">
    <property type="term" value="F:metal ion binding"/>
    <property type="evidence" value="ECO:0007669"/>
    <property type="project" value="UniProtKB-UniRule"/>
</dbReference>
<dbReference type="Pfam" id="PF01855">
    <property type="entry name" value="POR_N"/>
    <property type="match status" value="1"/>
</dbReference>
<dbReference type="EMBL" id="JAPOHD010000064">
    <property type="protein sequence ID" value="MCY1722860.1"/>
    <property type="molecule type" value="Genomic_DNA"/>
</dbReference>
<dbReference type="InterPro" id="IPR045025">
    <property type="entry name" value="HACL1-like"/>
</dbReference>
<comment type="catalytic activity">
    <reaction evidence="3">
        <text>indole-3-pyruvate + 2 oxidized [2Fe-2S]-[ferredoxin] + CoA = (indol-3-yl)acetyl-CoA + 2 reduced [2Fe-2S]-[ferredoxin] + CO2 + H(+)</text>
        <dbReference type="Rhea" id="RHEA:12645"/>
        <dbReference type="Rhea" id="RHEA-COMP:10000"/>
        <dbReference type="Rhea" id="RHEA-COMP:10001"/>
        <dbReference type="ChEBI" id="CHEBI:15378"/>
        <dbReference type="ChEBI" id="CHEBI:16526"/>
        <dbReference type="ChEBI" id="CHEBI:17640"/>
        <dbReference type="ChEBI" id="CHEBI:33737"/>
        <dbReference type="ChEBI" id="CHEBI:33738"/>
        <dbReference type="ChEBI" id="CHEBI:57271"/>
        <dbReference type="ChEBI" id="CHEBI:57287"/>
        <dbReference type="EC" id="1.2.7.8"/>
    </reaction>
</comment>
<dbReference type="InterPro" id="IPR002880">
    <property type="entry name" value="Pyrv_Fd/Flavodoxin_OxRdtase_N"/>
</dbReference>
<comment type="cofactor">
    <cofactor evidence="3">
        <name>[4Fe-4S] cluster</name>
        <dbReference type="ChEBI" id="CHEBI:49883"/>
    </cofactor>
    <text evidence="3">Binds 2 [4Fe-4S] clusters. In this family the first cluster has a non-standard and varying [4Fe-4S] binding motif CX(2)CX(2)CX(4-5)CP.</text>
</comment>
<dbReference type="FunFam" id="3.40.50.970:FF:000039">
    <property type="entry name" value="Indolepyruvate oxidoreductase subunit IorA"/>
    <property type="match status" value="1"/>
</dbReference>